<comment type="caution">
    <text evidence="1">The sequence shown here is derived from an EMBL/GenBank/DDBJ whole genome shotgun (WGS) entry which is preliminary data.</text>
</comment>
<evidence type="ECO:0000313" key="2">
    <source>
        <dbReference type="Proteomes" id="UP001431783"/>
    </source>
</evidence>
<name>A0AAW1TRM4_9CUCU</name>
<evidence type="ECO:0000313" key="1">
    <source>
        <dbReference type="EMBL" id="KAK9870707.1"/>
    </source>
</evidence>
<dbReference type="AlphaFoldDB" id="A0AAW1TRM4"/>
<organism evidence="1 2">
    <name type="scientific">Henosepilachna vigintioctopunctata</name>
    <dbReference type="NCBI Taxonomy" id="420089"/>
    <lineage>
        <taxon>Eukaryota</taxon>
        <taxon>Metazoa</taxon>
        <taxon>Ecdysozoa</taxon>
        <taxon>Arthropoda</taxon>
        <taxon>Hexapoda</taxon>
        <taxon>Insecta</taxon>
        <taxon>Pterygota</taxon>
        <taxon>Neoptera</taxon>
        <taxon>Endopterygota</taxon>
        <taxon>Coleoptera</taxon>
        <taxon>Polyphaga</taxon>
        <taxon>Cucujiformia</taxon>
        <taxon>Coccinelloidea</taxon>
        <taxon>Coccinellidae</taxon>
        <taxon>Epilachninae</taxon>
        <taxon>Epilachnini</taxon>
        <taxon>Henosepilachna</taxon>
    </lineage>
</organism>
<keyword evidence="2" id="KW-1185">Reference proteome</keyword>
<protein>
    <submittedName>
        <fullName evidence="1">Uncharacterized protein</fullName>
    </submittedName>
</protein>
<dbReference type="Proteomes" id="UP001431783">
    <property type="component" value="Unassembled WGS sequence"/>
</dbReference>
<sequence length="765" mass="89310">MNLNSFIFCLDSHPTESEELYKNNRKRFLQLANTLYSSLPNCNISLLDTTNFNVYFRVIQYFSTKQETFDQWMYVKNIIDFILLNLVTIKYEEQAEYELKLLNFLGDILKRIQICHAGDLDINRIFEVISLAMNDNINKTLAVLSILESIAKFSITLPNNSASLVEKTLVSLFTQNNVRGICLLAKFVLGRLSEIDSNIVRKILEWTLIKSSNHICEDLNTNTTDEILSLILNLNSKNATELEKYYPNFSIEEKTLWHKLMQVSDKLWYQLMKDHSASELTLEILSQILVQFLIEEEMMAPENILVTLAELKEFFMMTTGAGYILEKFFFYFCHMQLQHSSLVWEPQLIIRCMAELFYEKNSKLEVPLLKSFFYLFPCLATSLKPKYVAYSYDYLKCMDLQQGNPRIFSFCQEQLIWILSMGSKSLKMEVLRYWLNNNSFHAVLVRVIIQGKFERDLLDLLIEDSEDAHKKIAVKFLQKLRSEEISKELAENLPLYIKKPNIFNYLLLSRPGLPDNDEKKMLLLELMVVALPVLRDNDVFKAACTYTNQLVKNLQNRQECLYKFTKYITTLPFLLNSLSDVPSDVCDKIFCLLKTLVSVQVKHQYQIDEEVEIDLASFIGRSDLSHRAKEYLPIIPIILKAKTKPMLKLKEESNLKLWYSIMELTEEPDIQDLGFFCLQLMMIKYEMLAFAPSVSNFIAKWCYLKPCHSKSHSLSNFIIEWMKILARKPKEMRPAIPSTEIESFVMRSGNLGKIKYFSKLLELVH</sequence>
<reference evidence="1 2" key="1">
    <citation type="submission" date="2023-03" db="EMBL/GenBank/DDBJ databases">
        <title>Genome insight into feeding habits of ladybird beetles.</title>
        <authorList>
            <person name="Li H.-S."/>
            <person name="Huang Y.-H."/>
            <person name="Pang H."/>
        </authorList>
    </citation>
    <scope>NUCLEOTIDE SEQUENCE [LARGE SCALE GENOMIC DNA]</scope>
    <source>
        <strain evidence="1">SYSU_2023b</strain>
        <tissue evidence="1">Whole body</tissue>
    </source>
</reference>
<dbReference type="EMBL" id="JARQZJ010000003">
    <property type="protein sequence ID" value="KAK9870707.1"/>
    <property type="molecule type" value="Genomic_DNA"/>
</dbReference>
<gene>
    <name evidence="1" type="ORF">WA026_008279</name>
</gene>
<accession>A0AAW1TRM4</accession>
<proteinExistence type="predicted"/>